<evidence type="ECO:0000256" key="8">
    <source>
        <dbReference type="SAM" id="Phobius"/>
    </source>
</evidence>
<dbReference type="Pfam" id="PF00474">
    <property type="entry name" value="SSF"/>
    <property type="match status" value="1"/>
</dbReference>
<comment type="caution">
    <text evidence="9">The sequence shown here is derived from an EMBL/GenBank/DDBJ whole genome shotgun (WGS) entry which is preliminary data.</text>
</comment>
<evidence type="ECO:0000256" key="1">
    <source>
        <dbReference type="ARBA" id="ARBA00004141"/>
    </source>
</evidence>
<dbReference type="AlphaFoldDB" id="A0A2M7G250"/>
<feature type="transmembrane region" description="Helical" evidence="8">
    <location>
        <begin position="183"/>
        <end position="204"/>
    </location>
</feature>
<feature type="transmembrane region" description="Helical" evidence="8">
    <location>
        <begin position="393"/>
        <end position="412"/>
    </location>
</feature>
<feature type="transmembrane region" description="Helical" evidence="8">
    <location>
        <begin position="115"/>
        <end position="143"/>
    </location>
</feature>
<keyword evidence="6 8" id="KW-0472">Membrane</keyword>
<evidence type="ECO:0000256" key="7">
    <source>
        <dbReference type="RuleBase" id="RU362091"/>
    </source>
</evidence>
<evidence type="ECO:0000256" key="5">
    <source>
        <dbReference type="ARBA" id="ARBA00022989"/>
    </source>
</evidence>
<keyword evidence="3" id="KW-0813">Transport</keyword>
<evidence type="ECO:0000313" key="10">
    <source>
        <dbReference type="Proteomes" id="UP000231019"/>
    </source>
</evidence>
<keyword evidence="5 8" id="KW-1133">Transmembrane helix</keyword>
<dbReference type="Proteomes" id="UP000231019">
    <property type="component" value="Unassembled WGS sequence"/>
</dbReference>
<keyword evidence="4 8" id="KW-0812">Transmembrane</keyword>
<dbReference type="GO" id="GO:0005886">
    <property type="term" value="C:plasma membrane"/>
    <property type="evidence" value="ECO:0007669"/>
    <property type="project" value="TreeGrafter"/>
</dbReference>
<evidence type="ECO:0000313" key="9">
    <source>
        <dbReference type="EMBL" id="PIW15640.1"/>
    </source>
</evidence>
<dbReference type="InterPro" id="IPR050277">
    <property type="entry name" value="Sodium:Solute_Symporter"/>
</dbReference>
<dbReference type="GO" id="GO:0022857">
    <property type="term" value="F:transmembrane transporter activity"/>
    <property type="evidence" value="ECO:0007669"/>
    <property type="project" value="InterPro"/>
</dbReference>
<proteinExistence type="inferred from homology"/>
<accession>A0A2M7G250</accession>
<dbReference type="PROSITE" id="PS50283">
    <property type="entry name" value="NA_SOLUT_SYMP_3"/>
    <property type="match status" value="1"/>
</dbReference>
<name>A0A2M7G250_9BACT</name>
<dbReference type="InterPro" id="IPR038377">
    <property type="entry name" value="Na/Glc_symporter_sf"/>
</dbReference>
<feature type="transmembrane region" description="Helical" evidence="8">
    <location>
        <begin position="264"/>
        <end position="289"/>
    </location>
</feature>
<dbReference type="EMBL" id="PFFQ01000049">
    <property type="protein sequence ID" value="PIW15640.1"/>
    <property type="molecule type" value="Genomic_DNA"/>
</dbReference>
<feature type="transmembrane region" description="Helical" evidence="8">
    <location>
        <begin position="155"/>
        <end position="176"/>
    </location>
</feature>
<sequence>MLFGFVLLYLFLSVGIGLWAALKVKNTRDFAVAGRHLSFPVVTATVFATWFGAETVLGLSATFLQEGLSATASDPFGASMCLIFAGLFFARKLYRLNLLTIGDFFRIRYNRVIEILATVCIVVSYLGWVSAQIRALGLVFAVISGGKISEHNGMILGALIVLTYTVFGGMLSVAVLDFVQMIVIMAGLLGIGWYVTTLPGVGGLGNVVHQAASQGKFVFFPRQASAWMPFIAAWLTMMLGSIPQQDVFQRMTSAKDEDTAVYSTVLGGGLYFVFAFVPMLLAFTALLVAPEKFQAILAVDAQKILPTLILEHTPLFAQVLFFGALLSAIMSTSSATLLAPSITFSENILKGFFPQISDVAFLRMIRMVLLVFALCVLYYALQSDSSIHKMVENAYKITLVAAFVPLTAGLFWKKATTQGALAAMLGGLGVWLAMEIFLPKPLLEVWPPQLGGLLTAILAMLIGSLLPQWYQAKISTLESEFLQAEHADA</sequence>
<protein>
    <submittedName>
        <fullName evidence="9">Sodium:solute symporter</fullName>
    </submittedName>
</protein>
<evidence type="ECO:0000256" key="6">
    <source>
        <dbReference type="ARBA" id="ARBA00023136"/>
    </source>
</evidence>
<feature type="transmembrane region" description="Helical" evidence="8">
    <location>
        <begin position="76"/>
        <end position="94"/>
    </location>
</feature>
<dbReference type="CDD" id="cd11474">
    <property type="entry name" value="SLC5sbd_CHT"/>
    <property type="match status" value="1"/>
</dbReference>
<reference evidence="9 10" key="1">
    <citation type="submission" date="2017-09" db="EMBL/GenBank/DDBJ databases">
        <title>Depth-based differentiation of microbial function through sediment-hosted aquifers and enrichment of novel symbionts in the deep terrestrial subsurface.</title>
        <authorList>
            <person name="Probst A.J."/>
            <person name="Ladd B."/>
            <person name="Jarett J.K."/>
            <person name="Geller-Mcgrath D.E."/>
            <person name="Sieber C.M."/>
            <person name="Emerson J.B."/>
            <person name="Anantharaman K."/>
            <person name="Thomas B.C."/>
            <person name="Malmstrom R."/>
            <person name="Stieglmeier M."/>
            <person name="Klingl A."/>
            <person name="Woyke T."/>
            <person name="Ryan C.M."/>
            <person name="Banfield J.F."/>
        </authorList>
    </citation>
    <scope>NUCLEOTIDE SEQUENCE [LARGE SCALE GENOMIC DNA]</scope>
    <source>
        <strain evidence="9">CG17_big_fil_post_rev_8_21_14_2_50_48_46</strain>
    </source>
</reference>
<feature type="transmembrane region" description="Helical" evidence="8">
    <location>
        <begin position="360"/>
        <end position="381"/>
    </location>
</feature>
<organism evidence="9 10">
    <name type="scientific">bacterium (Candidatus Blackallbacteria) CG17_big_fil_post_rev_8_21_14_2_50_48_46</name>
    <dbReference type="NCBI Taxonomy" id="2014261"/>
    <lineage>
        <taxon>Bacteria</taxon>
        <taxon>Candidatus Blackallbacteria</taxon>
    </lineage>
</organism>
<feature type="transmembrane region" description="Helical" evidence="8">
    <location>
        <begin position="419"/>
        <end position="438"/>
    </location>
</feature>
<feature type="transmembrane region" description="Helical" evidence="8">
    <location>
        <begin position="315"/>
        <end position="339"/>
    </location>
</feature>
<feature type="transmembrane region" description="Helical" evidence="8">
    <location>
        <begin position="36"/>
        <end position="64"/>
    </location>
</feature>
<feature type="transmembrane region" description="Helical" evidence="8">
    <location>
        <begin position="6"/>
        <end position="24"/>
    </location>
</feature>
<evidence type="ECO:0000256" key="4">
    <source>
        <dbReference type="ARBA" id="ARBA00022692"/>
    </source>
</evidence>
<gene>
    <name evidence="9" type="ORF">COW36_16515</name>
</gene>
<evidence type="ECO:0000256" key="3">
    <source>
        <dbReference type="ARBA" id="ARBA00022448"/>
    </source>
</evidence>
<comment type="similarity">
    <text evidence="2 7">Belongs to the sodium:solute symporter (SSF) (TC 2.A.21) family.</text>
</comment>
<dbReference type="PANTHER" id="PTHR48086:SF7">
    <property type="entry name" value="SODIUM-SOLUTE SYMPORTER-RELATED"/>
    <property type="match status" value="1"/>
</dbReference>
<dbReference type="PANTHER" id="PTHR48086">
    <property type="entry name" value="SODIUM/PROLINE SYMPORTER-RELATED"/>
    <property type="match status" value="1"/>
</dbReference>
<comment type="subcellular location">
    <subcellularLocation>
        <location evidence="1">Membrane</location>
        <topology evidence="1">Multi-pass membrane protein</topology>
    </subcellularLocation>
</comment>
<dbReference type="Gene3D" id="1.20.1730.10">
    <property type="entry name" value="Sodium/glucose cotransporter"/>
    <property type="match status" value="1"/>
</dbReference>
<feature type="transmembrane region" description="Helical" evidence="8">
    <location>
        <begin position="450"/>
        <end position="470"/>
    </location>
</feature>
<feature type="transmembrane region" description="Helical" evidence="8">
    <location>
        <begin position="224"/>
        <end position="243"/>
    </location>
</feature>
<evidence type="ECO:0000256" key="2">
    <source>
        <dbReference type="ARBA" id="ARBA00006434"/>
    </source>
</evidence>
<dbReference type="InterPro" id="IPR001734">
    <property type="entry name" value="Na/solute_symporter"/>
</dbReference>